<protein>
    <submittedName>
        <fullName evidence="2">Uncharacterized protein</fullName>
    </submittedName>
</protein>
<proteinExistence type="predicted"/>
<organism evidence="2 3">
    <name type="scientific">Fusarium equiseti</name>
    <name type="common">Fusarium scirpi</name>
    <dbReference type="NCBI Taxonomy" id="61235"/>
    <lineage>
        <taxon>Eukaryota</taxon>
        <taxon>Fungi</taxon>
        <taxon>Dikarya</taxon>
        <taxon>Ascomycota</taxon>
        <taxon>Pezizomycotina</taxon>
        <taxon>Sordariomycetes</taxon>
        <taxon>Hypocreomycetidae</taxon>
        <taxon>Hypocreales</taxon>
        <taxon>Nectriaceae</taxon>
        <taxon>Fusarium</taxon>
        <taxon>Fusarium incarnatum-equiseti species complex</taxon>
    </lineage>
</organism>
<evidence type="ECO:0000256" key="1">
    <source>
        <dbReference type="SAM" id="MobiDB-lite"/>
    </source>
</evidence>
<dbReference type="EMBL" id="CAJSTJ010000176">
    <property type="protein sequence ID" value="CAG7565218.1"/>
    <property type="molecule type" value="Genomic_DNA"/>
</dbReference>
<evidence type="ECO:0000313" key="2">
    <source>
        <dbReference type="EMBL" id="CAG7565218.1"/>
    </source>
</evidence>
<accession>A0A8J2IVR3</accession>
<dbReference type="Proteomes" id="UP000693738">
    <property type="component" value="Unassembled WGS sequence"/>
</dbReference>
<dbReference type="AlphaFoldDB" id="A0A8J2IVR3"/>
<feature type="region of interest" description="Disordered" evidence="1">
    <location>
        <begin position="208"/>
        <end position="231"/>
    </location>
</feature>
<sequence length="278" mass="30543">MLQIINTIIPAELYNSFLIDHEASNRAAAVGLKENHVPRLWEILEKHELSELLEPHLLHRHFDLHEGEILVHRDLHVAGDSDNAPTEIGVAKMMKVDDSVKDKLFPLLWMVSTAGNLVAYEFGIKETPNAVDVSIKAVPAAVWSDFINEFASYVQSNNLSDIVSLKNRGCLNGGEYVSPSQRALFRIPNARMSLQPGSHNLESGWIAPKGDPQPSDGHVTKTRKTAGGTVAHKHVSEEIGPDAIDPAEVAKCYLDAMWTAQRSAAFWESGITPVAMAT</sequence>
<evidence type="ECO:0000313" key="3">
    <source>
        <dbReference type="Proteomes" id="UP000693738"/>
    </source>
</evidence>
<gene>
    <name evidence="2" type="ORF">FEQUK3_LOCUS10928</name>
</gene>
<reference evidence="2" key="1">
    <citation type="submission" date="2021-05" db="EMBL/GenBank/DDBJ databases">
        <authorList>
            <person name="Khan N."/>
        </authorList>
    </citation>
    <scope>NUCLEOTIDE SEQUENCE</scope>
</reference>
<comment type="caution">
    <text evidence="2">The sequence shown here is derived from an EMBL/GenBank/DDBJ whole genome shotgun (WGS) entry which is preliminary data.</text>
</comment>
<name>A0A8J2IVR3_FUSEQ</name>